<keyword evidence="3" id="KW-1185">Reference proteome</keyword>
<dbReference type="CDD" id="cd00144">
    <property type="entry name" value="MPP_PPP_family"/>
    <property type="match status" value="1"/>
</dbReference>
<dbReference type="InterPro" id="IPR050341">
    <property type="entry name" value="PP1_catalytic_subunit"/>
</dbReference>
<dbReference type="GeneID" id="9819204"/>
<dbReference type="GO" id="GO:0005737">
    <property type="term" value="C:cytoplasm"/>
    <property type="evidence" value="ECO:0007669"/>
    <property type="project" value="TreeGrafter"/>
</dbReference>
<dbReference type="KEGG" id="crq:GCK72_002084"/>
<dbReference type="HOGENOM" id="CLU_004962_0_0_1"/>
<sequence length="344" mass="38508">MSDEGGNGMGARFNNLTEGLNPEKIDYAKLVNNIWNYLRSYTSDSPRPQFSPDVLVKLFQNSNEVLKRDDMVVKVKGPAIIFGPLYGEGDSLITLISLSKKLPPEVTYVFLGCYLGHGFAQLECLFFLLAYKMLFPGKIILLKGHHEESISMEMLKVKDWIYGRGIVEEVHIENVLKEMKETCSSMSAAALINSKILCMPGGPGSLMREKGLKHLISIKKGSHSIGEKKLLMEASWSVLLVNESQKDMHGMPFFTGQQATDFCKKHRLKCIVRGRQMVDAGFLSKPKEVLTLISAVAYLDNFRNYAAVLHIEKGKGRVIRYKMEEGEQLSLELVKPGMGRNAVV</sequence>
<protein>
    <recommendedName>
        <fullName evidence="1">Serine/threonine specific protein phosphatases domain-containing protein</fullName>
    </recommendedName>
</protein>
<dbReference type="Gene3D" id="3.60.21.10">
    <property type="match status" value="1"/>
</dbReference>
<dbReference type="InParanoid" id="E3LM55"/>
<dbReference type="eggNOG" id="KOG0374">
    <property type="taxonomic scope" value="Eukaryota"/>
</dbReference>
<evidence type="ECO:0000313" key="2">
    <source>
        <dbReference type="EMBL" id="EFP03303.1"/>
    </source>
</evidence>
<dbReference type="InterPro" id="IPR004843">
    <property type="entry name" value="Calcineurin-like_PHP"/>
</dbReference>
<reference evidence="2" key="1">
    <citation type="submission" date="2007-07" db="EMBL/GenBank/DDBJ databases">
        <title>PCAP assembly of the Caenorhabditis remanei genome.</title>
        <authorList>
            <consortium name="The Caenorhabditis remanei Sequencing Consortium"/>
            <person name="Wilson R.K."/>
        </authorList>
    </citation>
    <scope>NUCLEOTIDE SEQUENCE [LARGE SCALE GENOMIC DNA]</scope>
    <source>
        <strain evidence="2">PB4641</strain>
    </source>
</reference>
<dbReference type="InterPro" id="IPR006186">
    <property type="entry name" value="Ser/Thr-sp_prot-phosphatase"/>
</dbReference>
<accession>E3LM55</accession>
<proteinExistence type="predicted"/>
<dbReference type="PRINTS" id="PR00114">
    <property type="entry name" value="STPHPHTASE"/>
</dbReference>
<dbReference type="GO" id="GO:0005634">
    <property type="term" value="C:nucleus"/>
    <property type="evidence" value="ECO:0007669"/>
    <property type="project" value="TreeGrafter"/>
</dbReference>
<dbReference type="InterPro" id="IPR029052">
    <property type="entry name" value="Metallo-depent_PP-like"/>
</dbReference>
<dbReference type="Pfam" id="PF00149">
    <property type="entry name" value="Metallophos"/>
    <property type="match status" value="1"/>
</dbReference>
<dbReference type="PANTHER" id="PTHR11668:SF4">
    <property type="entry name" value="SERINE_THREONINE SPECIFIC PROTEIN PHOSPHATASES DOMAIN-CONTAINING PROTEIN"/>
    <property type="match status" value="1"/>
</dbReference>
<name>E3LM55_CAERE</name>
<dbReference type="STRING" id="31234.E3LM55"/>
<dbReference type="GO" id="GO:0004722">
    <property type="term" value="F:protein serine/threonine phosphatase activity"/>
    <property type="evidence" value="ECO:0007669"/>
    <property type="project" value="TreeGrafter"/>
</dbReference>
<dbReference type="SMART" id="SM00156">
    <property type="entry name" value="PP2Ac"/>
    <property type="match status" value="1"/>
</dbReference>
<evidence type="ECO:0000259" key="1">
    <source>
        <dbReference type="SMART" id="SM00156"/>
    </source>
</evidence>
<dbReference type="EMBL" id="DS268411">
    <property type="protein sequence ID" value="EFP03303.1"/>
    <property type="molecule type" value="Genomic_DNA"/>
</dbReference>
<dbReference type="OMA" id="VIRYKME"/>
<dbReference type="AlphaFoldDB" id="E3LM55"/>
<gene>
    <name evidence="2" type="ORF">CRE_28392</name>
</gene>
<feature type="domain" description="Serine/threonine specific protein phosphatases" evidence="1">
    <location>
        <begin position="50"/>
        <end position="338"/>
    </location>
</feature>
<dbReference type="RefSeq" id="XP_003115168.2">
    <property type="nucleotide sequence ID" value="XM_003115120.2"/>
</dbReference>
<dbReference type="OrthoDB" id="5779555at2759"/>
<dbReference type="CTD" id="9819204"/>
<evidence type="ECO:0000313" key="3">
    <source>
        <dbReference type="Proteomes" id="UP000008281"/>
    </source>
</evidence>
<dbReference type="SUPFAM" id="SSF56300">
    <property type="entry name" value="Metallo-dependent phosphatases"/>
    <property type="match status" value="1"/>
</dbReference>
<dbReference type="PANTHER" id="PTHR11668">
    <property type="entry name" value="SERINE/THREONINE PROTEIN PHOSPHATASE"/>
    <property type="match status" value="1"/>
</dbReference>
<dbReference type="FunCoup" id="E3LM55">
    <property type="interactions" value="1996"/>
</dbReference>
<organism evidence="3">
    <name type="scientific">Caenorhabditis remanei</name>
    <name type="common">Caenorhabditis vulgaris</name>
    <dbReference type="NCBI Taxonomy" id="31234"/>
    <lineage>
        <taxon>Eukaryota</taxon>
        <taxon>Metazoa</taxon>
        <taxon>Ecdysozoa</taxon>
        <taxon>Nematoda</taxon>
        <taxon>Chromadorea</taxon>
        <taxon>Rhabditida</taxon>
        <taxon>Rhabditina</taxon>
        <taxon>Rhabditomorpha</taxon>
        <taxon>Rhabditoidea</taxon>
        <taxon>Rhabditidae</taxon>
        <taxon>Peloderinae</taxon>
        <taxon>Caenorhabditis</taxon>
    </lineage>
</organism>
<dbReference type="Proteomes" id="UP000008281">
    <property type="component" value="Unassembled WGS sequence"/>
</dbReference>